<evidence type="ECO:0000313" key="2">
    <source>
        <dbReference type="Proteomes" id="UP001212841"/>
    </source>
</evidence>
<dbReference type="PANTHER" id="PTHR31965:SF1">
    <property type="entry name" value="TRANSMEMBRANE PROTEIN 42"/>
    <property type="match status" value="1"/>
</dbReference>
<accession>A0AAD5S0P2</accession>
<dbReference type="Proteomes" id="UP001212841">
    <property type="component" value="Unassembled WGS sequence"/>
</dbReference>
<evidence type="ECO:0000313" key="1">
    <source>
        <dbReference type="EMBL" id="KAJ3026634.1"/>
    </source>
</evidence>
<organism evidence="1 2">
    <name type="scientific">Rhizophlyctis rosea</name>
    <dbReference type="NCBI Taxonomy" id="64517"/>
    <lineage>
        <taxon>Eukaryota</taxon>
        <taxon>Fungi</taxon>
        <taxon>Fungi incertae sedis</taxon>
        <taxon>Chytridiomycota</taxon>
        <taxon>Chytridiomycota incertae sedis</taxon>
        <taxon>Chytridiomycetes</taxon>
        <taxon>Rhizophlyctidales</taxon>
        <taxon>Rhizophlyctidaceae</taxon>
        <taxon>Rhizophlyctis</taxon>
    </lineage>
</organism>
<gene>
    <name evidence="1" type="ORF">HK097_006333</name>
</gene>
<keyword evidence="2" id="KW-1185">Reference proteome</keyword>
<name>A0AAD5S0P2_9FUNG</name>
<proteinExistence type="predicted"/>
<comment type="caution">
    <text evidence="1">The sequence shown here is derived from an EMBL/GenBank/DDBJ whole genome shotgun (WGS) entry which is preliminary data.</text>
</comment>
<reference evidence="1" key="1">
    <citation type="submission" date="2020-05" db="EMBL/GenBank/DDBJ databases">
        <title>Phylogenomic resolution of chytrid fungi.</title>
        <authorList>
            <person name="Stajich J.E."/>
            <person name="Amses K."/>
            <person name="Simmons R."/>
            <person name="Seto K."/>
            <person name="Myers J."/>
            <person name="Bonds A."/>
            <person name="Quandt C.A."/>
            <person name="Barry K."/>
            <person name="Liu P."/>
            <person name="Grigoriev I."/>
            <person name="Longcore J.E."/>
            <person name="James T.Y."/>
        </authorList>
    </citation>
    <scope>NUCLEOTIDE SEQUENCE</scope>
    <source>
        <strain evidence="1">JEL0318</strain>
    </source>
</reference>
<dbReference type="AlphaFoldDB" id="A0AAD5S0P2"/>
<dbReference type="EMBL" id="JADGJD010002981">
    <property type="protein sequence ID" value="KAJ3026634.1"/>
    <property type="molecule type" value="Genomic_DNA"/>
</dbReference>
<protein>
    <submittedName>
        <fullName evidence="1">Uncharacterized protein</fullName>
    </submittedName>
</protein>
<dbReference type="PANTHER" id="PTHR31965">
    <property type="entry name" value="TRANSMEMBRANE PROTEIN 42"/>
    <property type="match status" value="1"/>
</dbReference>
<feature type="non-terminal residue" evidence="1">
    <location>
        <position position="111"/>
    </location>
</feature>
<dbReference type="InterPro" id="IPR039632">
    <property type="entry name" value="TMEM42"/>
</dbReference>
<sequence length="111" mass="11677">MLPKLTAPPTPPISPTLRLSPHTLLALLSGTFASLASLSAKLVSSPTFLSTTSLPPQTIRLLSLSATILCNLLMWLTFTRALSKTPSTIEVTVLNSATNIALTGVCGWAVF</sequence>